<name>A0A7Z7HPI3_9PROT</name>
<dbReference type="GO" id="GO:0016491">
    <property type="term" value="F:oxidoreductase activity"/>
    <property type="evidence" value="ECO:0007669"/>
    <property type="project" value="UniProtKB-KW"/>
</dbReference>
<dbReference type="InterPro" id="IPR002347">
    <property type="entry name" value="SDR_fam"/>
</dbReference>
<dbReference type="PRINTS" id="PR00081">
    <property type="entry name" value="GDHRDH"/>
</dbReference>
<dbReference type="InterPro" id="IPR036291">
    <property type="entry name" value="NAD(P)-bd_dom_sf"/>
</dbReference>
<dbReference type="RefSeq" id="WP_154715993.1">
    <property type="nucleotide sequence ID" value="NZ_LT837803.1"/>
</dbReference>
<evidence type="ECO:0000256" key="3">
    <source>
        <dbReference type="SAM" id="MobiDB-lite"/>
    </source>
</evidence>
<dbReference type="EMBL" id="LT837803">
    <property type="protein sequence ID" value="SMB22502.1"/>
    <property type="molecule type" value="Genomic_DNA"/>
</dbReference>
<evidence type="ECO:0000256" key="2">
    <source>
        <dbReference type="ARBA" id="ARBA00023002"/>
    </source>
</evidence>
<accession>A0A7Z7HPI3</accession>
<reference evidence="4" key="1">
    <citation type="submission" date="2017-03" db="EMBL/GenBank/DDBJ databases">
        <authorList>
            <consortium name="AG Boll"/>
        </authorList>
    </citation>
    <scope>NUCLEOTIDE SEQUENCE [LARGE SCALE GENOMIC DNA]</scope>
    <source>
        <strain evidence="4">Chol</strain>
    </source>
</reference>
<keyword evidence="5" id="KW-1185">Reference proteome</keyword>
<sequence length="266" mass="28723">MPLQTQIHSHSHPRSADPDPGVALIVGGSGGMGGVICRYFAEQGCDIALSYRRNRARAETVAAEVRALGRQASIHGLDLADEASVAAAIGEITANRRIHTIVVASGSDIDQRRIADLTPAMWRSVIEADSNGFFNLVHHTLPHLRANGGGSYVHLSTCGMQRWPDGDALSVAPKACNDALLRGIAREEGRNNIRANSIAVGVIESGIFLRLKERGHFDERWHRAVQRNLCIKRYGQPREVAEAAWYLAKAGYVTGQTIAVSGGYGI</sequence>
<dbReference type="AlphaFoldDB" id="A0A7Z7HPI3"/>
<keyword evidence="2" id="KW-0560">Oxidoreductase</keyword>
<feature type="region of interest" description="Disordered" evidence="3">
    <location>
        <begin position="1"/>
        <end position="20"/>
    </location>
</feature>
<dbReference type="SUPFAM" id="SSF51735">
    <property type="entry name" value="NAD(P)-binding Rossmann-fold domains"/>
    <property type="match status" value="1"/>
</dbReference>
<evidence type="ECO:0000313" key="5">
    <source>
        <dbReference type="Proteomes" id="UP000242886"/>
    </source>
</evidence>
<proteinExistence type="inferred from homology"/>
<gene>
    <name evidence="4" type="ORF">SDENCHOL_10607</name>
</gene>
<dbReference type="PANTHER" id="PTHR43639:SF1">
    <property type="entry name" value="SHORT-CHAIN DEHYDROGENASE_REDUCTASE FAMILY PROTEIN"/>
    <property type="match status" value="1"/>
</dbReference>
<protein>
    <submittedName>
        <fullName evidence="4">Short-chain dehydrogenase/reductase SDR</fullName>
    </submittedName>
</protein>
<organism evidence="4 5">
    <name type="scientific">Sterolibacterium denitrificans</name>
    <dbReference type="NCBI Taxonomy" id="157592"/>
    <lineage>
        <taxon>Bacteria</taxon>
        <taxon>Pseudomonadati</taxon>
        <taxon>Pseudomonadota</taxon>
        <taxon>Betaproteobacteria</taxon>
        <taxon>Nitrosomonadales</taxon>
        <taxon>Sterolibacteriaceae</taxon>
        <taxon>Sterolibacterium</taxon>
    </lineage>
</organism>
<dbReference type="Proteomes" id="UP000242886">
    <property type="component" value="Chromosome SDENCHOL"/>
</dbReference>
<dbReference type="Gene3D" id="3.40.50.720">
    <property type="entry name" value="NAD(P)-binding Rossmann-like Domain"/>
    <property type="match status" value="1"/>
</dbReference>
<comment type="similarity">
    <text evidence="1">Belongs to the short-chain dehydrogenases/reductases (SDR) family.</text>
</comment>
<dbReference type="PANTHER" id="PTHR43639">
    <property type="entry name" value="OXIDOREDUCTASE, SHORT-CHAIN DEHYDROGENASE/REDUCTASE FAMILY (AFU_ORTHOLOGUE AFUA_5G02870)"/>
    <property type="match status" value="1"/>
</dbReference>
<evidence type="ECO:0000313" key="4">
    <source>
        <dbReference type="EMBL" id="SMB22502.1"/>
    </source>
</evidence>
<dbReference type="Pfam" id="PF13561">
    <property type="entry name" value="adh_short_C2"/>
    <property type="match status" value="1"/>
</dbReference>
<evidence type="ECO:0000256" key="1">
    <source>
        <dbReference type="ARBA" id="ARBA00006484"/>
    </source>
</evidence>